<sequence length="293" mass="30890">MKKQYPALALGVVAALLLSETAVVADERPDHTRDTLDRIDEVADAVAAEESAAYPEEFFSSGRPEEVTIGSEPDSALRVPLPDGEEILIGMPAPDRARASVGASGTMLFAGDSADFSSAVRTEDGGTARLLLYIDSPSAPDEYRFDLDLPEGGELVELEDGGAFVLDGNGDMVGTVAPPWAVDADGAPLPTELTVQGDSLVQRVEFGEDTVYPVVADPFWIPALMVGARITAHAAGQMAKRKVSQKVVQQVVQNGKKTAGKGNTSVFVQGKGKNRIRVVVNNKNGNIVTVTKG</sequence>
<dbReference type="AlphaFoldDB" id="A0A840WNV3"/>
<dbReference type="Pfam" id="PF14076">
    <property type="entry name" value="DUF4258"/>
    <property type="match status" value="1"/>
</dbReference>
<dbReference type="InterPro" id="IPR025354">
    <property type="entry name" value="DUF4258"/>
</dbReference>
<name>A0A840WNV3_9ACTN</name>
<evidence type="ECO:0000256" key="1">
    <source>
        <dbReference type="SAM" id="SignalP"/>
    </source>
</evidence>
<evidence type="ECO:0008006" key="4">
    <source>
        <dbReference type="Google" id="ProtNLM"/>
    </source>
</evidence>
<evidence type="ECO:0000313" key="2">
    <source>
        <dbReference type="EMBL" id="MBB5491798.1"/>
    </source>
</evidence>
<proteinExistence type="predicted"/>
<feature type="chain" id="PRO_5032296137" description="DUF4258 domain-containing protein" evidence="1">
    <location>
        <begin position="26"/>
        <end position="293"/>
    </location>
</feature>
<protein>
    <recommendedName>
        <fullName evidence="4">DUF4258 domain-containing protein</fullName>
    </recommendedName>
</protein>
<gene>
    <name evidence="2" type="ORF">HNR07_002935</name>
</gene>
<reference evidence="2 3" key="1">
    <citation type="submission" date="2020-08" db="EMBL/GenBank/DDBJ databases">
        <title>Sequencing the genomes of 1000 actinobacteria strains.</title>
        <authorList>
            <person name="Klenk H.-P."/>
        </authorList>
    </citation>
    <scope>NUCLEOTIDE SEQUENCE [LARGE SCALE GENOMIC DNA]</scope>
    <source>
        <strain evidence="2 3">DSM 44598</strain>
    </source>
</reference>
<feature type="signal peptide" evidence="1">
    <location>
        <begin position="1"/>
        <end position="25"/>
    </location>
</feature>
<organism evidence="2 3">
    <name type="scientific">Nocardiopsis metallicus</name>
    <dbReference type="NCBI Taxonomy" id="179819"/>
    <lineage>
        <taxon>Bacteria</taxon>
        <taxon>Bacillati</taxon>
        <taxon>Actinomycetota</taxon>
        <taxon>Actinomycetes</taxon>
        <taxon>Streptosporangiales</taxon>
        <taxon>Nocardiopsidaceae</taxon>
        <taxon>Nocardiopsis</taxon>
    </lineage>
</organism>
<evidence type="ECO:0000313" key="3">
    <source>
        <dbReference type="Proteomes" id="UP000579647"/>
    </source>
</evidence>
<dbReference type="EMBL" id="JACHDO010000001">
    <property type="protein sequence ID" value="MBB5491798.1"/>
    <property type="molecule type" value="Genomic_DNA"/>
</dbReference>
<keyword evidence="3" id="KW-1185">Reference proteome</keyword>
<dbReference type="RefSeq" id="WP_184365411.1">
    <property type="nucleotide sequence ID" value="NZ_BAAAKM010000021.1"/>
</dbReference>
<keyword evidence="1" id="KW-0732">Signal</keyword>
<accession>A0A840WNV3</accession>
<comment type="caution">
    <text evidence="2">The sequence shown here is derived from an EMBL/GenBank/DDBJ whole genome shotgun (WGS) entry which is preliminary data.</text>
</comment>
<dbReference type="Proteomes" id="UP000579647">
    <property type="component" value="Unassembled WGS sequence"/>
</dbReference>